<protein>
    <recommendedName>
        <fullName evidence="5">Beta-xylosidase C-terminal Concanavalin A-like domain-containing protein</fullName>
    </recommendedName>
</protein>
<dbReference type="EMBL" id="MFJF01000024">
    <property type="protein sequence ID" value="OGG05803.1"/>
    <property type="molecule type" value="Genomic_DNA"/>
</dbReference>
<name>A0A1F5Z0C3_9BACT</name>
<evidence type="ECO:0000256" key="2">
    <source>
        <dbReference type="SAM" id="Phobius"/>
    </source>
</evidence>
<sequence length="407" mass="45858">MRSSRNIIISAAIILITVLVGGYLLITKKDSLINKGNSTDLINTVGLKFSDKNYKLDYSSVDPGTVLTISGFENNEGWQGKSEFDDVYFWDGDFSLVLTSRNDERLDVFLDKDLNLEDYSIFKMSVYLQTDPADVELTRLYFSDKDKNSYYYYSIRNLVKGWNQLTIPKNKFSTQNVTGENQGQTEGTGSSGRQNQLSWQNIAKIGLEVASRANSTTDINFDSLKALKNEDYLDDWLVNSPMFLDLSKVDGNVYLQGKHFGAAVALLKKLSGITDFTYSAKLQPLRNNTRSGLFVRGDFKTGYGYYFMIDGVNGNRYQIFKIHLEDGKTVNTVIKNGVINNFIVEKDTPLWLKVEGKGNAFKYSLSTDGKSYSELASVKDSQYKEGGLGISVYDQGATLFDEFRFSR</sequence>
<evidence type="ECO:0000313" key="4">
    <source>
        <dbReference type="Proteomes" id="UP000177354"/>
    </source>
</evidence>
<reference evidence="3 4" key="1">
    <citation type="journal article" date="2016" name="Nat. Commun.">
        <title>Thousands of microbial genomes shed light on interconnected biogeochemical processes in an aquifer system.</title>
        <authorList>
            <person name="Anantharaman K."/>
            <person name="Brown C.T."/>
            <person name="Hug L.A."/>
            <person name="Sharon I."/>
            <person name="Castelle C.J."/>
            <person name="Probst A.J."/>
            <person name="Thomas B.C."/>
            <person name="Singh A."/>
            <person name="Wilkins M.J."/>
            <person name="Karaoz U."/>
            <person name="Brodie E.L."/>
            <person name="Williams K.H."/>
            <person name="Hubbard S.S."/>
            <person name="Banfield J.F."/>
        </authorList>
    </citation>
    <scope>NUCLEOTIDE SEQUENCE [LARGE SCALE GENOMIC DNA]</scope>
</reference>
<evidence type="ECO:0008006" key="5">
    <source>
        <dbReference type="Google" id="ProtNLM"/>
    </source>
</evidence>
<accession>A0A1F5Z0C3</accession>
<evidence type="ECO:0000313" key="3">
    <source>
        <dbReference type="EMBL" id="OGG05803.1"/>
    </source>
</evidence>
<dbReference type="Proteomes" id="UP000177354">
    <property type="component" value="Unassembled WGS sequence"/>
</dbReference>
<keyword evidence="2" id="KW-0812">Transmembrane</keyword>
<feature type="transmembrane region" description="Helical" evidence="2">
    <location>
        <begin position="7"/>
        <end position="26"/>
    </location>
</feature>
<keyword evidence="2" id="KW-0472">Membrane</keyword>
<organism evidence="3 4">
    <name type="scientific">Candidatus Gottesmanbacteria bacterium RIFCSPHIGHO2_01_FULL_40_15</name>
    <dbReference type="NCBI Taxonomy" id="1798376"/>
    <lineage>
        <taxon>Bacteria</taxon>
        <taxon>Candidatus Gottesmaniibacteriota</taxon>
    </lineage>
</organism>
<dbReference type="Gene3D" id="2.60.120.560">
    <property type="entry name" value="Exo-inulinase, domain 1"/>
    <property type="match status" value="1"/>
</dbReference>
<dbReference type="AlphaFoldDB" id="A0A1F5Z0C3"/>
<feature type="region of interest" description="Disordered" evidence="1">
    <location>
        <begin position="174"/>
        <end position="194"/>
    </location>
</feature>
<comment type="caution">
    <text evidence="3">The sequence shown here is derived from an EMBL/GenBank/DDBJ whole genome shotgun (WGS) entry which is preliminary data.</text>
</comment>
<evidence type="ECO:0000256" key="1">
    <source>
        <dbReference type="SAM" id="MobiDB-lite"/>
    </source>
</evidence>
<keyword evidence="2" id="KW-1133">Transmembrane helix</keyword>
<proteinExistence type="predicted"/>
<feature type="compositionally biased region" description="Low complexity" evidence="1">
    <location>
        <begin position="178"/>
        <end position="188"/>
    </location>
</feature>
<gene>
    <name evidence="3" type="ORF">A2777_00290</name>
</gene>